<evidence type="ECO:0000313" key="2">
    <source>
        <dbReference type="EMBL" id="RKP36815.1"/>
    </source>
</evidence>
<protein>
    <submittedName>
        <fullName evidence="2">Uncharacterized protein</fullName>
    </submittedName>
</protein>
<dbReference type="AlphaFoldDB" id="A0A4P9ZTK9"/>
<accession>A0A4P9ZTK9</accession>
<gene>
    <name evidence="2" type="ORF">BJ085DRAFT_30090</name>
</gene>
<proteinExistence type="predicted"/>
<evidence type="ECO:0000256" key="1">
    <source>
        <dbReference type="SAM" id="MobiDB-lite"/>
    </source>
</evidence>
<name>A0A4P9ZTK9_9FUNG</name>
<organism evidence="2 3">
    <name type="scientific">Dimargaris cristalligena</name>
    <dbReference type="NCBI Taxonomy" id="215637"/>
    <lineage>
        <taxon>Eukaryota</taxon>
        <taxon>Fungi</taxon>
        <taxon>Fungi incertae sedis</taxon>
        <taxon>Zoopagomycota</taxon>
        <taxon>Kickxellomycotina</taxon>
        <taxon>Dimargaritomycetes</taxon>
        <taxon>Dimargaritales</taxon>
        <taxon>Dimargaritaceae</taxon>
        <taxon>Dimargaris</taxon>
    </lineage>
</organism>
<feature type="region of interest" description="Disordered" evidence="1">
    <location>
        <begin position="65"/>
        <end position="84"/>
    </location>
</feature>
<reference evidence="3" key="1">
    <citation type="journal article" date="2018" name="Nat. Microbiol.">
        <title>Leveraging single-cell genomics to expand the fungal tree of life.</title>
        <authorList>
            <person name="Ahrendt S.R."/>
            <person name="Quandt C.A."/>
            <person name="Ciobanu D."/>
            <person name="Clum A."/>
            <person name="Salamov A."/>
            <person name="Andreopoulos B."/>
            <person name="Cheng J.F."/>
            <person name="Woyke T."/>
            <person name="Pelin A."/>
            <person name="Henrissat B."/>
            <person name="Reynolds N.K."/>
            <person name="Benny G.L."/>
            <person name="Smith M.E."/>
            <person name="James T.Y."/>
            <person name="Grigoriev I.V."/>
        </authorList>
    </citation>
    <scope>NUCLEOTIDE SEQUENCE [LARGE SCALE GENOMIC DNA]</scope>
    <source>
        <strain evidence="3">RSA 468</strain>
    </source>
</reference>
<dbReference type="Proteomes" id="UP000268162">
    <property type="component" value="Unassembled WGS sequence"/>
</dbReference>
<sequence>MNILQANCSVKDWDRLKKFFEKRKKSQKTALFFDYIMGATSNNDLTSTDGTVELKDSTLAQLARKEPKVDQFDDNPNGTSNEKPGGVFDALFNTVFKELKILVSSRMAKLQRELGTSGTFNEDTSQPPEVHSLEQAWRTQINVVTKVLAVRGRTKLLESVLKPSVLKYLSVDNLTTSALWAIKFNHSETATLLYTRAGEISREPNKFQEILEGIKEWTSAPSGNRRAYLHESVVRELLDEFASPVFTDYFDSMADFSDSFDDSQEDVLKIMANKPRFKNVV</sequence>
<dbReference type="EMBL" id="ML002590">
    <property type="protein sequence ID" value="RKP36815.1"/>
    <property type="molecule type" value="Genomic_DNA"/>
</dbReference>
<keyword evidence="3" id="KW-1185">Reference proteome</keyword>
<evidence type="ECO:0000313" key="3">
    <source>
        <dbReference type="Proteomes" id="UP000268162"/>
    </source>
</evidence>